<dbReference type="InterPro" id="IPR008928">
    <property type="entry name" value="6-hairpin_glycosidase_sf"/>
</dbReference>
<protein>
    <submittedName>
        <fullName evidence="5">Beta-glucanase</fullName>
    </submittedName>
</protein>
<dbReference type="EMBL" id="MCNS01000004">
    <property type="protein sequence ID" value="OCX49226.1"/>
    <property type="molecule type" value="Genomic_DNA"/>
</dbReference>
<comment type="similarity">
    <text evidence="1">Belongs to the glycosyl hydrolase 8 (cellulase D) family.</text>
</comment>
<accession>A0A1C2GCM3</accession>
<evidence type="ECO:0000256" key="2">
    <source>
        <dbReference type="ARBA" id="ARBA00022801"/>
    </source>
</evidence>
<dbReference type="Pfam" id="PF01270">
    <property type="entry name" value="Glyco_hydro_8"/>
    <property type="match status" value="1"/>
</dbReference>
<evidence type="ECO:0000256" key="4">
    <source>
        <dbReference type="SAM" id="Phobius"/>
    </source>
</evidence>
<evidence type="ECO:0000256" key="3">
    <source>
        <dbReference type="ARBA" id="ARBA00023295"/>
    </source>
</evidence>
<dbReference type="RefSeq" id="WP_066035518.1">
    <property type="nucleotide sequence ID" value="NZ_CP136906.1"/>
</dbReference>
<reference evidence="5 6" key="1">
    <citation type="submission" date="2016-08" db="EMBL/GenBank/DDBJ databases">
        <title>Probiotic bacterium isolated from chicken gut.</title>
        <authorList>
            <person name="Levy J.L."/>
            <person name="Hassan H.M."/>
            <person name="Mendoza M.A."/>
        </authorList>
    </citation>
    <scope>NUCLEOTIDE SEQUENCE [LARGE SCALE GENOMIC DNA]</scope>
    <source>
        <strain evidence="5 6">P43</strain>
    </source>
</reference>
<keyword evidence="2" id="KW-0378">Hydrolase</keyword>
<keyword evidence="3" id="KW-0326">Glycosidase</keyword>
<dbReference type="GO" id="GO:0005975">
    <property type="term" value="P:carbohydrate metabolic process"/>
    <property type="evidence" value="ECO:0007669"/>
    <property type="project" value="InterPro"/>
</dbReference>
<dbReference type="InterPro" id="IPR012341">
    <property type="entry name" value="6hp_glycosidase-like_sf"/>
</dbReference>
<keyword evidence="4" id="KW-1133">Transmembrane helix</keyword>
<dbReference type="GO" id="GO:0004553">
    <property type="term" value="F:hydrolase activity, hydrolyzing O-glycosyl compounds"/>
    <property type="evidence" value="ECO:0007669"/>
    <property type="project" value="InterPro"/>
</dbReference>
<dbReference type="SUPFAM" id="SSF48208">
    <property type="entry name" value="Six-hairpin glycosidases"/>
    <property type="match status" value="1"/>
</dbReference>
<name>A0A1C2GCM3_LIMRT</name>
<keyword evidence="4" id="KW-0812">Transmembrane</keyword>
<gene>
    <name evidence="5" type="ORF">BFD03_03125</name>
</gene>
<dbReference type="PRINTS" id="PR00735">
    <property type="entry name" value="GLHYDRLASE8"/>
</dbReference>
<dbReference type="Gene3D" id="1.50.10.10">
    <property type="match status" value="1"/>
</dbReference>
<evidence type="ECO:0000313" key="5">
    <source>
        <dbReference type="EMBL" id="OCX49226.1"/>
    </source>
</evidence>
<comment type="caution">
    <text evidence="5">The sequence shown here is derived from an EMBL/GenBank/DDBJ whole genome shotgun (WGS) entry which is preliminary data.</text>
</comment>
<evidence type="ECO:0000256" key="1">
    <source>
        <dbReference type="ARBA" id="ARBA00009209"/>
    </source>
</evidence>
<sequence>MKRPVYIWLLTLVVAVIYIATLVFVRIKNPEHIQYEAYRRWQETYLVRKNNKQTFVNTSNDQKHPVALSEGQGYGLQVVSRAAEKGWASENDFDRLLNYYLSHRDYVGKHHDQLTYLMAWRQSYNKKGQWVDDRNSATDGDLYIAAALHRAAKVWPQKASYYHKLEQQIATDILKYEYNPTTHMLTVGDWVTKDSKFYYLLRTSDVMPTVFDHLYDCTHDSRWQMIKNNMLDRLTALSKQHQTGLVPDFAWARPESIKPVGPNTVAGKYDGDYSANACRVPMMLAKSNDPRAQKVLNKMMRFFSEQYYITAGYSLNGHRLVKYQSNSFSAPIFYAVSCNRNEGYDNLFASQKHIFSKSLTEKNYYDATLTTLAALEGMNN</sequence>
<dbReference type="AlphaFoldDB" id="A0A1C2GCM3"/>
<feature type="transmembrane region" description="Helical" evidence="4">
    <location>
        <begin position="6"/>
        <end position="25"/>
    </location>
</feature>
<proteinExistence type="inferred from homology"/>
<organism evidence="5 6">
    <name type="scientific">Limosilactobacillus reuteri</name>
    <name type="common">Lactobacillus reuteri</name>
    <dbReference type="NCBI Taxonomy" id="1598"/>
    <lineage>
        <taxon>Bacteria</taxon>
        <taxon>Bacillati</taxon>
        <taxon>Bacillota</taxon>
        <taxon>Bacilli</taxon>
        <taxon>Lactobacillales</taxon>
        <taxon>Lactobacillaceae</taxon>
        <taxon>Limosilactobacillus</taxon>
    </lineage>
</organism>
<evidence type="ECO:0000313" key="6">
    <source>
        <dbReference type="Proteomes" id="UP000095141"/>
    </source>
</evidence>
<dbReference type="InterPro" id="IPR002037">
    <property type="entry name" value="Glyco_hydro_8"/>
</dbReference>
<keyword evidence="4" id="KW-0472">Membrane</keyword>
<dbReference type="Proteomes" id="UP000095141">
    <property type="component" value="Unassembled WGS sequence"/>
</dbReference>